<reference evidence="2 3" key="1">
    <citation type="journal article" date="2015" name="Nature">
        <title>rRNA introns, odd ribosomes, and small enigmatic genomes across a large radiation of phyla.</title>
        <authorList>
            <person name="Brown C.T."/>
            <person name="Hug L.A."/>
            <person name="Thomas B.C."/>
            <person name="Sharon I."/>
            <person name="Castelle C.J."/>
            <person name="Singh A."/>
            <person name="Wilkins M.J."/>
            <person name="Williams K.H."/>
            <person name="Banfield J.F."/>
        </authorList>
    </citation>
    <scope>NUCLEOTIDE SEQUENCE [LARGE SCALE GENOMIC DNA]</scope>
</reference>
<gene>
    <name evidence="2" type="ORF">UU84_C0004G0008</name>
</gene>
<comment type="caution">
    <text evidence="2">The sequence shown here is derived from an EMBL/GenBank/DDBJ whole genome shotgun (WGS) entry which is preliminary data.</text>
</comment>
<keyword evidence="1" id="KW-1133">Transmembrane helix</keyword>
<sequence length="272" mass="30220">MEPRLQKQLIVGLVFVLIFLLLGYGVFVWVRVEPTCFDNIKNGKEDGLDCGLLACGKTCEPAILPLEIKSSQYLQTGIGDYDFVAKVYNANTIYGASSFDYSLSFTDANGVELMKSNGSSYILPGQTKFLTAVSLKINGEAANVSMTINSVQWSKIQPFDSVVNFMIRRQTFSPNVNGNSRFDATLYNSSNFDFDKVDVSVVLLDEAENITGVGKTDIRTFLSGTERGFQIQWPYSADSTVVNVAIEASTNVFENSNFIKNYGTQEKFQKFY</sequence>
<keyword evidence="1" id="KW-0472">Membrane</keyword>
<name>A0A0G0XRY7_9BACT</name>
<keyword evidence="1" id="KW-0812">Transmembrane</keyword>
<evidence type="ECO:0008006" key="4">
    <source>
        <dbReference type="Google" id="ProtNLM"/>
    </source>
</evidence>
<feature type="transmembrane region" description="Helical" evidence="1">
    <location>
        <begin position="9"/>
        <end position="30"/>
    </location>
</feature>
<accession>A0A0G0XRY7</accession>
<evidence type="ECO:0000256" key="1">
    <source>
        <dbReference type="SAM" id="Phobius"/>
    </source>
</evidence>
<proteinExistence type="predicted"/>
<protein>
    <recommendedName>
        <fullName evidence="4">CARDB domain-containing protein</fullName>
    </recommendedName>
</protein>
<evidence type="ECO:0000313" key="3">
    <source>
        <dbReference type="Proteomes" id="UP000033859"/>
    </source>
</evidence>
<dbReference type="Proteomes" id="UP000033859">
    <property type="component" value="Unassembled WGS sequence"/>
</dbReference>
<dbReference type="EMBL" id="LCCE01000004">
    <property type="protein sequence ID" value="KKS27494.1"/>
    <property type="molecule type" value="Genomic_DNA"/>
</dbReference>
<organism evidence="2 3">
    <name type="scientific">Candidatus Yanofskybacteria bacterium GW2011_GWC2_41_9</name>
    <dbReference type="NCBI Taxonomy" id="1619029"/>
    <lineage>
        <taxon>Bacteria</taxon>
        <taxon>Candidatus Yanofskyibacteriota</taxon>
    </lineage>
</organism>
<dbReference type="AlphaFoldDB" id="A0A0G0XRY7"/>
<evidence type="ECO:0000313" key="2">
    <source>
        <dbReference type="EMBL" id="KKS27494.1"/>
    </source>
</evidence>